<dbReference type="EMBL" id="FRAG01000060">
    <property type="protein sequence ID" value="SHK43099.1"/>
    <property type="molecule type" value="Genomic_DNA"/>
</dbReference>
<dbReference type="AlphaFoldDB" id="A0A1M6SEM2"/>
<accession>A0A1M6SEM2</accession>
<name>A0A1M6SEM2_PARC5</name>
<feature type="transmembrane region" description="Helical" evidence="1">
    <location>
        <begin position="158"/>
        <end position="180"/>
    </location>
</feature>
<reference evidence="3 4" key="1">
    <citation type="submission" date="2016-11" db="EMBL/GenBank/DDBJ databases">
        <authorList>
            <person name="Jaros S."/>
            <person name="Januszkiewicz K."/>
            <person name="Wedrychowicz H."/>
        </authorList>
    </citation>
    <scope>NUCLEOTIDE SEQUENCE [LARGE SCALE GENOMIC DNA]</scope>
    <source>
        <strain evidence="3 4">DSM 15212</strain>
    </source>
</reference>
<feature type="transmembrane region" description="Helical" evidence="1">
    <location>
        <begin position="14"/>
        <end position="34"/>
    </location>
</feature>
<evidence type="ECO:0000259" key="2">
    <source>
        <dbReference type="Pfam" id="PF19701"/>
    </source>
</evidence>
<evidence type="ECO:0000256" key="1">
    <source>
        <dbReference type="SAM" id="Phobius"/>
    </source>
</evidence>
<feature type="domain" description="DUF6199" evidence="2">
    <location>
        <begin position="165"/>
        <end position="217"/>
    </location>
</feature>
<dbReference type="STRING" id="1121301.SAMN02745912_03285"/>
<dbReference type="Proteomes" id="UP000184465">
    <property type="component" value="Unassembled WGS sequence"/>
</dbReference>
<organism evidence="3 4">
    <name type="scientific">Paramaledivibacter caminithermalis (strain DSM 15212 / CIP 107654 / DViRD3)</name>
    <name type="common">Clostridium caminithermale</name>
    <dbReference type="NCBI Taxonomy" id="1121301"/>
    <lineage>
        <taxon>Bacteria</taxon>
        <taxon>Bacillati</taxon>
        <taxon>Bacillota</taxon>
        <taxon>Clostridia</taxon>
        <taxon>Peptostreptococcales</taxon>
        <taxon>Caminicellaceae</taxon>
        <taxon>Paramaledivibacter</taxon>
    </lineage>
</organism>
<dbReference type="InterPro" id="IPR045679">
    <property type="entry name" value="DUF6199"/>
</dbReference>
<evidence type="ECO:0000313" key="4">
    <source>
        <dbReference type="Proteomes" id="UP000184465"/>
    </source>
</evidence>
<dbReference type="Pfam" id="PF19701">
    <property type="entry name" value="DUF6199"/>
    <property type="match status" value="1"/>
</dbReference>
<sequence length="224" mass="25744">MLEQLYDKYGKRKIYLAIAFLIIVLNILILTITYQSKIKFTIDGQGFKYISHSDENIIFQDKEGNEVLVTIDLSHSGYTFSSIAGKYEIKYKDKTIKYDSSDWNNKGCFITLSDGRKYKQNFIRINVGEVSQADKFIPFDVQLVNNIEEVYDFIDGNFMIVIFIFSIPLIFFGLAGIMYPERIWDFQHILDVSGGEPTNFAIMLNVIGGILVIGFALLNPFIYN</sequence>
<dbReference type="RefSeq" id="WP_073152537.1">
    <property type="nucleotide sequence ID" value="NZ_FRAG01000060.1"/>
</dbReference>
<keyword evidence="1" id="KW-1133">Transmembrane helix</keyword>
<keyword evidence="4" id="KW-1185">Reference proteome</keyword>
<dbReference type="OrthoDB" id="2056752at2"/>
<protein>
    <recommendedName>
        <fullName evidence="2">DUF6199 domain-containing protein</fullName>
    </recommendedName>
</protein>
<gene>
    <name evidence="3" type="ORF">SAMN02745912_03285</name>
</gene>
<evidence type="ECO:0000313" key="3">
    <source>
        <dbReference type="EMBL" id="SHK43099.1"/>
    </source>
</evidence>
<keyword evidence="1" id="KW-0812">Transmembrane</keyword>
<keyword evidence="1" id="KW-0472">Membrane</keyword>
<proteinExistence type="predicted"/>
<feature type="transmembrane region" description="Helical" evidence="1">
    <location>
        <begin position="200"/>
        <end position="223"/>
    </location>
</feature>